<dbReference type="PROSITE" id="PS50004">
    <property type="entry name" value="C2"/>
    <property type="match status" value="1"/>
</dbReference>
<name>A0A6V7PRI1_ANACO</name>
<feature type="compositionally biased region" description="Low complexity" evidence="1">
    <location>
        <begin position="254"/>
        <end position="280"/>
    </location>
</feature>
<dbReference type="AlphaFoldDB" id="A0A6V7PRI1"/>
<organism evidence="3">
    <name type="scientific">Ananas comosus var. bracteatus</name>
    <name type="common">red pineapple</name>
    <dbReference type="NCBI Taxonomy" id="296719"/>
    <lineage>
        <taxon>Eukaryota</taxon>
        <taxon>Viridiplantae</taxon>
        <taxon>Streptophyta</taxon>
        <taxon>Embryophyta</taxon>
        <taxon>Tracheophyta</taxon>
        <taxon>Spermatophyta</taxon>
        <taxon>Magnoliopsida</taxon>
        <taxon>Liliopsida</taxon>
        <taxon>Poales</taxon>
        <taxon>Bromeliaceae</taxon>
        <taxon>Bromelioideae</taxon>
        <taxon>Ananas</taxon>
    </lineage>
</organism>
<feature type="region of interest" description="Disordered" evidence="1">
    <location>
        <begin position="380"/>
        <end position="420"/>
    </location>
</feature>
<accession>A0A6V7PRI1</accession>
<feature type="domain" description="C2" evidence="2">
    <location>
        <begin position="53"/>
        <end position="177"/>
    </location>
</feature>
<feature type="compositionally biased region" description="Basic and acidic residues" evidence="1">
    <location>
        <begin position="408"/>
        <end position="420"/>
    </location>
</feature>
<dbReference type="Pfam" id="PF00168">
    <property type="entry name" value="C2"/>
    <property type="match status" value="1"/>
</dbReference>
<protein>
    <recommendedName>
        <fullName evidence="2">C2 domain-containing protein</fullName>
    </recommendedName>
</protein>
<feature type="compositionally biased region" description="Low complexity" evidence="1">
    <location>
        <begin position="288"/>
        <end position="303"/>
    </location>
</feature>
<dbReference type="InterPro" id="IPR009079">
    <property type="entry name" value="4_helix_cytokine-like_core"/>
</dbReference>
<sequence>MPKKRAAEAEVALLFRPAGVHELGVHGRKQGGPHVALFSASLCFPPPPLRIVNPEWVQKKHEKSGDGEGAQLGVYVHHARGIHNICIYASQDVYAKLSLTRSPDEAVSTRVAAAGGANPRFDELVAVGRVASPRSAVLKCEIWMLSRARSLLDDQLLGFALVPLSSVAAAAGRSLTQDFSLSSTDLFHSPAGTVRLTLSLDSPPATDAGSTAPSSAGITSEEENRRMVAEYFDIMSPASTATAAPLLRLDSDYDMTSPNSPDDDPSSFASSATTTTTSLSDESKKIAADSSSSSNSSSLAAEAVGTPTSKPGAVESSCSKLENEHSKDRKAGAELGSVFASPMGNISLEAEQAAMQQQIVEMYMKSMQQFTESLAKMKLPMDLDNPRPDDDRGAVIQSQNNDNNNNDTKLDVEEKNKKKDGSRVFYGSRAFF</sequence>
<dbReference type="PANTHER" id="PTHR31208:SF3">
    <property type="entry name" value="OS01G0953500 PROTEIN"/>
    <property type="match status" value="1"/>
</dbReference>
<feature type="region of interest" description="Disordered" evidence="1">
    <location>
        <begin position="198"/>
        <end position="223"/>
    </location>
</feature>
<reference evidence="3" key="1">
    <citation type="submission" date="2020-07" db="EMBL/GenBank/DDBJ databases">
        <authorList>
            <person name="Lin J."/>
        </authorList>
    </citation>
    <scope>NUCLEOTIDE SEQUENCE</scope>
</reference>
<dbReference type="InterPro" id="IPR000008">
    <property type="entry name" value="C2_dom"/>
</dbReference>
<dbReference type="SUPFAM" id="SSF49562">
    <property type="entry name" value="C2 domain (Calcium/lipid-binding domain, CaLB)"/>
    <property type="match status" value="1"/>
</dbReference>
<dbReference type="EMBL" id="LR862151">
    <property type="protein sequence ID" value="CAD1833450.1"/>
    <property type="molecule type" value="Genomic_DNA"/>
</dbReference>
<evidence type="ECO:0000259" key="2">
    <source>
        <dbReference type="PROSITE" id="PS50004"/>
    </source>
</evidence>
<feature type="compositionally biased region" description="Polar residues" evidence="1">
    <location>
        <begin position="208"/>
        <end position="218"/>
    </location>
</feature>
<proteinExistence type="predicted"/>
<feature type="compositionally biased region" description="Basic and acidic residues" evidence="1">
    <location>
        <begin position="380"/>
        <end position="393"/>
    </location>
</feature>
<evidence type="ECO:0000256" key="1">
    <source>
        <dbReference type="SAM" id="MobiDB-lite"/>
    </source>
</evidence>
<dbReference type="InterPro" id="IPR035892">
    <property type="entry name" value="C2_domain_sf"/>
</dbReference>
<evidence type="ECO:0000313" key="3">
    <source>
        <dbReference type="EMBL" id="CAD1833450.1"/>
    </source>
</evidence>
<dbReference type="Gene3D" id="1.20.1250.10">
    <property type="match status" value="1"/>
</dbReference>
<gene>
    <name evidence="3" type="ORF">CB5_LOCUS16661</name>
</gene>
<dbReference type="Gene3D" id="2.60.40.150">
    <property type="entry name" value="C2 domain"/>
    <property type="match status" value="1"/>
</dbReference>
<dbReference type="PANTHER" id="PTHR31208">
    <property type="entry name" value="EXPRESSED PROTEIN"/>
    <property type="match status" value="1"/>
</dbReference>
<feature type="region of interest" description="Disordered" evidence="1">
    <location>
        <begin position="252"/>
        <end position="329"/>
    </location>
</feature>